<accession>A0A0B6YRR4</accession>
<sequence>MQDIKNASSRHSERSHWIPERLTDEPKSRYSPQEREYAELFKSVPHLLTRIKEVLGRGDLQTMLLPSDSGPAHVEDLRVTSRADYDDESFGESSRRVVIASESDQRDVTQPPVYRGSRSPVYSGSRSPVYKESKSPERRIFRKRSASPLTSPAAKER</sequence>
<name>A0A0B6YRR4_9EUPU</name>
<dbReference type="EMBL" id="HACG01011571">
    <property type="protein sequence ID" value="CEK58436.1"/>
    <property type="molecule type" value="Transcribed_RNA"/>
</dbReference>
<feature type="region of interest" description="Disordered" evidence="1">
    <location>
        <begin position="1"/>
        <end position="31"/>
    </location>
</feature>
<evidence type="ECO:0000313" key="2">
    <source>
        <dbReference type="EMBL" id="CEK58436.1"/>
    </source>
</evidence>
<feature type="compositionally biased region" description="Basic and acidic residues" evidence="1">
    <location>
        <begin position="10"/>
        <end position="31"/>
    </location>
</feature>
<gene>
    <name evidence="2" type="primary">ORF33098</name>
</gene>
<protein>
    <submittedName>
        <fullName evidence="2">Uncharacterized protein</fullName>
    </submittedName>
</protein>
<feature type="non-terminal residue" evidence="2">
    <location>
        <position position="157"/>
    </location>
</feature>
<feature type="compositionally biased region" description="Basic and acidic residues" evidence="1">
    <location>
        <begin position="129"/>
        <end position="139"/>
    </location>
</feature>
<feature type="region of interest" description="Disordered" evidence="1">
    <location>
        <begin position="82"/>
        <end position="157"/>
    </location>
</feature>
<proteinExistence type="predicted"/>
<evidence type="ECO:0000256" key="1">
    <source>
        <dbReference type="SAM" id="MobiDB-lite"/>
    </source>
</evidence>
<reference evidence="2" key="1">
    <citation type="submission" date="2014-12" db="EMBL/GenBank/DDBJ databases">
        <title>Insight into the proteome of Arion vulgaris.</title>
        <authorList>
            <person name="Aradska J."/>
            <person name="Bulat T."/>
            <person name="Smidak R."/>
            <person name="Sarate P."/>
            <person name="Gangsoo J."/>
            <person name="Sialana F."/>
            <person name="Bilban M."/>
            <person name="Lubec G."/>
        </authorList>
    </citation>
    <scope>NUCLEOTIDE SEQUENCE</scope>
    <source>
        <tissue evidence="2">Skin</tissue>
    </source>
</reference>
<dbReference type="AlphaFoldDB" id="A0A0B6YRR4"/>
<organism evidence="2">
    <name type="scientific">Arion vulgaris</name>
    <dbReference type="NCBI Taxonomy" id="1028688"/>
    <lineage>
        <taxon>Eukaryota</taxon>
        <taxon>Metazoa</taxon>
        <taxon>Spiralia</taxon>
        <taxon>Lophotrochozoa</taxon>
        <taxon>Mollusca</taxon>
        <taxon>Gastropoda</taxon>
        <taxon>Heterobranchia</taxon>
        <taxon>Euthyneura</taxon>
        <taxon>Panpulmonata</taxon>
        <taxon>Eupulmonata</taxon>
        <taxon>Stylommatophora</taxon>
        <taxon>Helicina</taxon>
        <taxon>Arionoidea</taxon>
        <taxon>Arionidae</taxon>
        <taxon>Arion</taxon>
    </lineage>
</organism>